<dbReference type="AlphaFoldDB" id="A0A545T5D3"/>
<comment type="caution">
    <text evidence="3">The sequence shown here is derived from an EMBL/GenBank/DDBJ whole genome shotgun (WGS) entry which is preliminary data.</text>
</comment>
<dbReference type="InterPro" id="IPR029063">
    <property type="entry name" value="SAM-dependent_MTases_sf"/>
</dbReference>
<dbReference type="RefSeq" id="WP_142899307.1">
    <property type="nucleotide sequence ID" value="NZ_ML660063.1"/>
</dbReference>
<dbReference type="PANTHER" id="PTHR44068:SF1">
    <property type="entry name" value="HYPOTHETICAL LOC100005854"/>
    <property type="match status" value="1"/>
</dbReference>
<dbReference type="Gene3D" id="3.40.50.150">
    <property type="entry name" value="Vaccinia Virus protein VP39"/>
    <property type="match status" value="1"/>
</dbReference>
<keyword evidence="3" id="KW-0489">Methyltransferase</keyword>
<dbReference type="EMBL" id="VHSH01000012">
    <property type="protein sequence ID" value="TQV72460.1"/>
    <property type="molecule type" value="Genomic_DNA"/>
</dbReference>
<dbReference type="SUPFAM" id="SSF53335">
    <property type="entry name" value="S-adenosyl-L-methionine-dependent methyltransferases"/>
    <property type="match status" value="1"/>
</dbReference>
<evidence type="ECO:0000313" key="3">
    <source>
        <dbReference type="EMBL" id="TQV72460.1"/>
    </source>
</evidence>
<dbReference type="CDD" id="cd02440">
    <property type="entry name" value="AdoMet_MTases"/>
    <property type="match status" value="1"/>
</dbReference>
<dbReference type="InterPro" id="IPR050447">
    <property type="entry name" value="Erg6_SMT_methyltransf"/>
</dbReference>
<dbReference type="InterPro" id="IPR025714">
    <property type="entry name" value="Methyltranfer_dom"/>
</dbReference>
<dbReference type="OrthoDB" id="9787738at2"/>
<organism evidence="3 4">
    <name type="scientific">Denitrobaculum tricleocarpae</name>
    <dbReference type="NCBI Taxonomy" id="2591009"/>
    <lineage>
        <taxon>Bacteria</taxon>
        <taxon>Pseudomonadati</taxon>
        <taxon>Pseudomonadota</taxon>
        <taxon>Alphaproteobacteria</taxon>
        <taxon>Rhodospirillales</taxon>
        <taxon>Rhodospirillaceae</taxon>
        <taxon>Denitrobaculum</taxon>
    </lineage>
</organism>
<keyword evidence="1 3" id="KW-0808">Transferase</keyword>
<accession>A0A545T5D3</accession>
<feature type="domain" description="Methyltransferase" evidence="2">
    <location>
        <begin position="39"/>
        <end position="149"/>
    </location>
</feature>
<evidence type="ECO:0000256" key="1">
    <source>
        <dbReference type="ARBA" id="ARBA00022679"/>
    </source>
</evidence>
<dbReference type="Pfam" id="PF13847">
    <property type="entry name" value="Methyltransf_31"/>
    <property type="match status" value="1"/>
</dbReference>
<evidence type="ECO:0000259" key="2">
    <source>
        <dbReference type="Pfam" id="PF13847"/>
    </source>
</evidence>
<dbReference type="GO" id="GO:0032259">
    <property type="term" value="P:methylation"/>
    <property type="evidence" value="ECO:0007669"/>
    <property type="project" value="UniProtKB-KW"/>
</dbReference>
<gene>
    <name evidence="3" type="ORF">FKG95_25645</name>
</gene>
<dbReference type="Proteomes" id="UP000315252">
    <property type="component" value="Unassembled WGS sequence"/>
</dbReference>
<name>A0A545T5D3_9PROT</name>
<proteinExistence type="predicted"/>
<dbReference type="GO" id="GO:0003838">
    <property type="term" value="F:sterol 24-C-methyltransferase activity"/>
    <property type="evidence" value="ECO:0007669"/>
    <property type="project" value="TreeGrafter"/>
</dbReference>
<reference evidence="3 4" key="1">
    <citation type="submission" date="2019-06" db="EMBL/GenBank/DDBJ databases">
        <title>Whole genome sequence for Rhodospirillaceae sp. R148.</title>
        <authorList>
            <person name="Wang G."/>
        </authorList>
    </citation>
    <scope>NUCLEOTIDE SEQUENCE [LARGE SCALE GENOMIC DNA]</scope>
    <source>
        <strain evidence="3 4">R148</strain>
    </source>
</reference>
<evidence type="ECO:0000313" key="4">
    <source>
        <dbReference type="Proteomes" id="UP000315252"/>
    </source>
</evidence>
<keyword evidence="4" id="KW-1185">Reference proteome</keyword>
<sequence>MSEASLSDYSLGHESAFLGYLRLRNAETSVRFARDRIREDSRILDCGCGPGSITVGLAEWAPKGQTVGIDINGAQLVGAQAMAQAMGVENVSFREANLFDLPFADESFDFVFAQTVFCHIPNRDRAMREIHRVLSSGGHVALRDIINEQVVILPGDARLQRLNRIVRQGIISTGGDPDVGRVLGPLLQHNGFEAIEVSLDWEQAPRGEQRADYFCNLVETLASGSLGARALEKGWCTREERDEIVEAWRDLARDPFGCSGLPLVQALGRKA</sequence>
<protein>
    <submittedName>
        <fullName evidence="3">Methyltransferase domain-containing protein</fullName>
    </submittedName>
</protein>
<dbReference type="GO" id="GO:0016126">
    <property type="term" value="P:sterol biosynthetic process"/>
    <property type="evidence" value="ECO:0007669"/>
    <property type="project" value="TreeGrafter"/>
</dbReference>
<dbReference type="PANTHER" id="PTHR44068">
    <property type="entry name" value="ZGC:194242"/>
    <property type="match status" value="1"/>
</dbReference>